<comment type="caution">
    <text evidence="2">The sequence shown here is derived from an EMBL/GenBank/DDBJ whole genome shotgun (WGS) entry which is preliminary data.</text>
</comment>
<dbReference type="EMBL" id="WIGM01000151">
    <property type="protein sequence ID" value="KAF6836947.1"/>
    <property type="molecule type" value="Genomic_DNA"/>
</dbReference>
<evidence type="ECO:0000313" key="3">
    <source>
        <dbReference type="Proteomes" id="UP000639643"/>
    </source>
</evidence>
<gene>
    <name evidence="2" type="ORF">CMUS01_05213</name>
</gene>
<keyword evidence="3" id="KW-1185">Reference proteome</keyword>
<name>A0A8H6KSL4_9PEZI</name>
<reference evidence="2" key="1">
    <citation type="journal article" date="2020" name="Phytopathology">
        <title>Genome Sequence Resources of Colletotrichum truncatum, C. plurivorum, C. musicola, and C. sojae: Four Species Pathogenic to Soybean (Glycine max).</title>
        <authorList>
            <person name="Rogerio F."/>
            <person name="Boufleur T.R."/>
            <person name="Ciampi-Guillardi M."/>
            <person name="Sukno S.A."/>
            <person name="Thon M.R."/>
            <person name="Massola Junior N.S."/>
            <person name="Baroncelli R."/>
        </authorList>
    </citation>
    <scope>NUCLEOTIDE SEQUENCE</scope>
    <source>
        <strain evidence="2">LFN0074</strain>
    </source>
</reference>
<evidence type="ECO:0000313" key="2">
    <source>
        <dbReference type="EMBL" id="KAF6836947.1"/>
    </source>
</evidence>
<feature type="compositionally biased region" description="Pro residues" evidence="1">
    <location>
        <begin position="57"/>
        <end position="66"/>
    </location>
</feature>
<dbReference type="AlphaFoldDB" id="A0A8H6KSL4"/>
<accession>A0A8H6KSL4</accession>
<evidence type="ECO:0000256" key="1">
    <source>
        <dbReference type="SAM" id="MobiDB-lite"/>
    </source>
</evidence>
<organism evidence="2 3">
    <name type="scientific">Colletotrichum musicola</name>
    <dbReference type="NCBI Taxonomy" id="2175873"/>
    <lineage>
        <taxon>Eukaryota</taxon>
        <taxon>Fungi</taxon>
        <taxon>Dikarya</taxon>
        <taxon>Ascomycota</taxon>
        <taxon>Pezizomycotina</taxon>
        <taxon>Sordariomycetes</taxon>
        <taxon>Hypocreomycetidae</taxon>
        <taxon>Glomerellales</taxon>
        <taxon>Glomerellaceae</taxon>
        <taxon>Colletotrichum</taxon>
        <taxon>Colletotrichum orchidearum species complex</taxon>
    </lineage>
</organism>
<proteinExistence type="predicted"/>
<sequence>MFRPMSDQSFQLVTAFLGSLAAGRLGDSDQGPEDRLLQQSRPVTAQACTGPVDKLNSPPPGRPIPSHPSSKLHISPGALTSSRALTLQPLVIGSFLSSASLPKRTVFVFSVSLCVDDANACYSALLCLHTTDHCRLGNTEDFEVLPGVQFRELIDLFEPPERAQFPPTSSPNTSTVLDKSQRFSFVRSVSRLVRQFRLFGHGTVTGISPVFGCAFGTYPPVRPDDLKQDPVASPDTRITSTHKPLACPARNQPSILRLDSAISNQRPARRTNIGTSRAFSAASTLSHTV</sequence>
<protein>
    <submittedName>
        <fullName evidence="2">Uncharacterized protein</fullName>
    </submittedName>
</protein>
<feature type="region of interest" description="Disordered" evidence="1">
    <location>
        <begin position="48"/>
        <end position="75"/>
    </location>
</feature>
<dbReference type="Proteomes" id="UP000639643">
    <property type="component" value="Unassembled WGS sequence"/>
</dbReference>